<keyword evidence="3" id="KW-1185">Reference proteome</keyword>
<evidence type="ECO:0000313" key="3">
    <source>
        <dbReference type="Proteomes" id="UP000030655"/>
    </source>
</evidence>
<organism evidence="2 3">
    <name type="scientific">Anncaliia algerae PRA339</name>
    <dbReference type="NCBI Taxonomy" id="1288291"/>
    <lineage>
        <taxon>Eukaryota</taxon>
        <taxon>Fungi</taxon>
        <taxon>Fungi incertae sedis</taxon>
        <taxon>Microsporidia</taxon>
        <taxon>Tubulinosematoidea</taxon>
        <taxon>Tubulinosematidae</taxon>
        <taxon>Anncaliia</taxon>
    </lineage>
</organism>
<dbReference type="EMBL" id="KK365152">
    <property type="protein sequence ID" value="KCZ81061.1"/>
    <property type="molecule type" value="Genomic_DNA"/>
</dbReference>
<dbReference type="AlphaFoldDB" id="A0A059F2A2"/>
<gene>
    <name evidence="2" type="ORF">H312_01547</name>
</gene>
<dbReference type="HOGENOM" id="CLU_2249443_0_0_1"/>
<evidence type="ECO:0000313" key="2">
    <source>
        <dbReference type="EMBL" id="KCZ81061.1"/>
    </source>
</evidence>
<accession>A0A059F2A2</accession>
<dbReference type="OrthoDB" id="2194586at2759"/>
<dbReference type="VEuPathDB" id="MicrosporidiaDB:H312_01547"/>
<reference evidence="3" key="1">
    <citation type="submission" date="2013-02" db="EMBL/GenBank/DDBJ databases">
        <authorList>
            <consortium name="The Broad Institute Genome Sequencing Platform"/>
            <person name="Cuomo C."/>
            <person name="Becnel J."/>
            <person name="Sanscrainte N."/>
            <person name="Walker B."/>
            <person name="Young S.K."/>
            <person name="Zeng Q."/>
            <person name="Gargeya S."/>
            <person name="Fitzgerald M."/>
            <person name="Haas B."/>
            <person name="Abouelleil A."/>
            <person name="Alvarado L."/>
            <person name="Arachchi H.M."/>
            <person name="Berlin A.M."/>
            <person name="Chapman S.B."/>
            <person name="Dewar J."/>
            <person name="Goldberg J."/>
            <person name="Griggs A."/>
            <person name="Gujja S."/>
            <person name="Hansen M."/>
            <person name="Howarth C."/>
            <person name="Imamovic A."/>
            <person name="Larimer J."/>
            <person name="McCowan C."/>
            <person name="Murphy C."/>
            <person name="Neiman D."/>
            <person name="Pearson M."/>
            <person name="Priest M."/>
            <person name="Roberts A."/>
            <person name="Saif S."/>
            <person name="Shea T."/>
            <person name="Sisk P."/>
            <person name="Sykes S."/>
            <person name="Wortman J."/>
            <person name="Nusbaum C."/>
            <person name="Birren B."/>
        </authorList>
    </citation>
    <scope>NUCLEOTIDE SEQUENCE [LARGE SCALE GENOMIC DNA]</scope>
    <source>
        <strain evidence="3">PRA339</strain>
    </source>
</reference>
<name>A0A059F2A2_9MICR</name>
<reference evidence="2 3" key="2">
    <citation type="submission" date="2014-03" db="EMBL/GenBank/DDBJ databases">
        <title>The Genome Sequence of Anncaliia algerae insect isolate PRA339.</title>
        <authorList>
            <consortium name="The Broad Institute Genome Sequencing Platform"/>
            <consortium name="The Broad Institute Genome Sequencing Center for Infectious Disease"/>
            <person name="Cuomo C."/>
            <person name="Becnel J."/>
            <person name="Sanscrainte N."/>
            <person name="Walker B."/>
            <person name="Young S.K."/>
            <person name="Zeng Q."/>
            <person name="Gargeya S."/>
            <person name="Fitzgerald M."/>
            <person name="Haas B."/>
            <person name="Abouelleil A."/>
            <person name="Alvarado L."/>
            <person name="Arachchi H.M."/>
            <person name="Berlin A.M."/>
            <person name="Chapman S.B."/>
            <person name="Dewar J."/>
            <person name="Goldberg J."/>
            <person name="Griggs A."/>
            <person name="Gujja S."/>
            <person name="Hansen M."/>
            <person name="Howarth C."/>
            <person name="Imamovic A."/>
            <person name="Larimer J."/>
            <person name="McCowan C."/>
            <person name="Murphy C."/>
            <person name="Neiman D."/>
            <person name="Pearson M."/>
            <person name="Priest M."/>
            <person name="Roberts A."/>
            <person name="Saif S."/>
            <person name="Shea T."/>
            <person name="Sisk P."/>
            <person name="Sykes S."/>
            <person name="Wortman J."/>
            <person name="Nusbaum C."/>
            <person name="Birren B."/>
        </authorList>
    </citation>
    <scope>NUCLEOTIDE SEQUENCE [LARGE SCALE GENOMIC DNA]</scope>
    <source>
        <strain evidence="2 3">PRA339</strain>
    </source>
</reference>
<feature type="region of interest" description="Disordered" evidence="1">
    <location>
        <begin position="1"/>
        <end position="20"/>
    </location>
</feature>
<sequence length="104" mass="12482">MIELQENPTGKVGSREHWGPKRTQHNIFKKNRKEIKVRLELFLIEGENNFEEKSIRAQIYEVAYLGSDEFKNWVYDLGINKMLPSDWEEFKEMMWNSAQMQELS</sequence>
<dbReference type="Proteomes" id="UP000030655">
    <property type="component" value="Unassembled WGS sequence"/>
</dbReference>
<protein>
    <submittedName>
        <fullName evidence="2">Uncharacterized protein</fullName>
    </submittedName>
</protein>
<evidence type="ECO:0000256" key="1">
    <source>
        <dbReference type="SAM" id="MobiDB-lite"/>
    </source>
</evidence>
<proteinExistence type="predicted"/>